<evidence type="ECO:0000259" key="2">
    <source>
        <dbReference type="Pfam" id="PF20231"/>
    </source>
</evidence>
<feature type="domain" description="DUF6589" evidence="2">
    <location>
        <begin position="273"/>
        <end position="549"/>
    </location>
</feature>
<dbReference type="AlphaFoldDB" id="D5G7J3"/>
<dbReference type="STRING" id="656061.D5G7J3"/>
<dbReference type="Pfam" id="PF20231">
    <property type="entry name" value="DUF6589"/>
    <property type="match status" value="1"/>
</dbReference>
<dbReference type="KEGG" id="tml:GSTUM_00002600001"/>
<feature type="region of interest" description="Disordered" evidence="1">
    <location>
        <begin position="171"/>
        <end position="193"/>
    </location>
</feature>
<organism evidence="3 4">
    <name type="scientific">Tuber melanosporum (strain Mel28)</name>
    <name type="common">Perigord black truffle</name>
    <dbReference type="NCBI Taxonomy" id="656061"/>
    <lineage>
        <taxon>Eukaryota</taxon>
        <taxon>Fungi</taxon>
        <taxon>Dikarya</taxon>
        <taxon>Ascomycota</taxon>
        <taxon>Pezizomycotina</taxon>
        <taxon>Pezizomycetes</taxon>
        <taxon>Pezizales</taxon>
        <taxon>Tuberaceae</taxon>
        <taxon>Tuber</taxon>
    </lineage>
</organism>
<dbReference type="InterPro" id="IPR046496">
    <property type="entry name" value="DUF6589"/>
</dbReference>
<dbReference type="Proteomes" id="UP000006911">
    <property type="component" value="Unassembled WGS sequence"/>
</dbReference>
<evidence type="ECO:0000313" key="3">
    <source>
        <dbReference type="EMBL" id="CAZ80486.1"/>
    </source>
</evidence>
<keyword evidence="4" id="KW-1185">Reference proteome</keyword>
<dbReference type="HOGENOM" id="CLU_378202_0_0_1"/>
<reference evidence="3 4" key="1">
    <citation type="journal article" date="2010" name="Nature">
        <title>Perigord black truffle genome uncovers evolutionary origins and mechanisms of symbiosis.</title>
        <authorList>
            <person name="Martin F."/>
            <person name="Kohler A."/>
            <person name="Murat C."/>
            <person name="Balestrini R."/>
            <person name="Coutinho P.M."/>
            <person name="Jaillon O."/>
            <person name="Montanini B."/>
            <person name="Morin E."/>
            <person name="Noel B."/>
            <person name="Percudani R."/>
            <person name="Porcel B."/>
            <person name="Rubini A."/>
            <person name="Amicucci A."/>
            <person name="Amselem J."/>
            <person name="Anthouard V."/>
            <person name="Arcioni S."/>
            <person name="Artiguenave F."/>
            <person name="Aury J.M."/>
            <person name="Ballario P."/>
            <person name="Bolchi A."/>
            <person name="Brenna A."/>
            <person name="Brun A."/>
            <person name="Buee M."/>
            <person name="Cantarel B."/>
            <person name="Chevalier G."/>
            <person name="Couloux A."/>
            <person name="Da Silva C."/>
            <person name="Denoeud F."/>
            <person name="Duplessis S."/>
            <person name="Ghignone S."/>
            <person name="Hilselberger B."/>
            <person name="Iotti M."/>
            <person name="Marcais B."/>
            <person name="Mello A."/>
            <person name="Miranda M."/>
            <person name="Pacioni G."/>
            <person name="Quesneville H."/>
            <person name="Riccioni C."/>
            <person name="Ruotolo R."/>
            <person name="Splivallo R."/>
            <person name="Stocchi V."/>
            <person name="Tisserant E."/>
            <person name="Viscomi A.R."/>
            <person name="Zambonelli A."/>
            <person name="Zampieri E."/>
            <person name="Henrissat B."/>
            <person name="Lebrun M.H."/>
            <person name="Paolocci F."/>
            <person name="Bonfante P."/>
            <person name="Ottonello S."/>
            <person name="Wincker P."/>
        </authorList>
    </citation>
    <scope>NUCLEOTIDE SEQUENCE [LARGE SCALE GENOMIC DNA]</scope>
    <source>
        <strain evidence="3 4">Mel28</strain>
    </source>
</reference>
<name>D5G7J3_TUBMM</name>
<evidence type="ECO:0000313" key="4">
    <source>
        <dbReference type="Proteomes" id="UP000006911"/>
    </source>
</evidence>
<sequence length="733" mass="82100">MGGSDLQVRGPGAPRINSRASKRKSVPTEPRPVGVDRPNPLEGKRSFVISQITYHPTPKDHLRADNFAPCATIPFIIRLPLSTPVLTKAMVKTSCTFRREKYLHTALAIPASSVPPIPRPLTSVNREQASGSAYPPASYFPYSFAQSALNATPGYDTSTSAPNGDYYFAQPNTSAAPGPTWPRNPAAAQGTEDDSRLLLTDQDGKIFWKNQSRLAVWRAMRRLWPKIGEILGESEVNTEPPYLATFSRVRGVPRVDESEIAQGEQPASRVCEDDLFPMPSMKRVSTKKIEEQLSILEMVTEYLGIEREHLKGSNPGNRLWLWAGNLEFVLALRKAKSIALPDSILHNIHPVLQLFDIREHFLLELLKQHYGRPNDKDPTSLCHHMQVMNRKFLIFGFSVTGQYAEGLLLHSLESHLIDSILTVTQVRESGPKTKREALDIITKVYDIYLEPEVVKNYQSALDPRTRDEIFENHMLLMQHSLVYLTLLDTISTASTTSLLHVLSWLSTAFQSLSFPISSSLGNELLDLVAGLTREWEPPLRRAVLDSMLIPKSPGAPLPAPAPHPASPKISGDYQEVDFAMKQLLRQTKAVFDLRDNPKHGFFREVATPNIRTISKVVRNAEESLGTAPRTANQWKSPAENVDPDKEIPKLVKELREARVGEWVPGRKAGFKVLHLFCNGEERVRSPGFLEEFVKRGDGGVIDGEGSGETDGRDKEWRRRNLFFAEDFGFDWGL</sequence>
<feature type="region of interest" description="Disordered" evidence="1">
    <location>
        <begin position="1"/>
        <end position="42"/>
    </location>
</feature>
<gene>
    <name evidence="3" type="ORF">GSTUM_00002600001</name>
</gene>
<evidence type="ECO:0000256" key="1">
    <source>
        <dbReference type="SAM" id="MobiDB-lite"/>
    </source>
</evidence>
<dbReference type="RefSeq" id="XP_002836295.1">
    <property type="nucleotide sequence ID" value="XM_002836249.1"/>
</dbReference>
<protein>
    <submittedName>
        <fullName evidence="3">(Perigord truffle) hypothetical protein</fullName>
    </submittedName>
</protein>
<accession>D5G7J3</accession>
<proteinExistence type="predicted"/>
<dbReference type="EMBL" id="FN430029">
    <property type="protein sequence ID" value="CAZ80486.1"/>
    <property type="molecule type" value="Genomic_DNA"/>
</dbReference>
<dbReference type="GeneID" id="9186965"/>
<dbReference type="InParanoid" id="D5G7J3"/>